<organism evidence="3 4">
    <name type="scientific">Actinomycetospora aurantiaca</name>
    <dbReference type="NCBI Taxonomy" id="3129233"/>
    <lineage>
        <taxon>Bacteria</taxon>
        <taxon>Bacillati</taxon>
        <taxon>Actinomycetota</taxon>
        <taxon>Actinomycetes</taxon>
        <taxon>Pseudonocardiales</taxon>
        <taxon>Pseudonocardiaceae</taxon>
        <taxon>Actinomycetospora</taxon>
    </lineage>
</organism>
<feature type="transmembrane region" description="Helical" evidence="2">
    <location>
        <begin position="100"/>
        <end position="119"/>
    </location>
</feature>
<evidence type="ECO:0000313" key="4">
    <source>
        <dbReference type="Proteomes" id="UP001385809"/>
    </source>
</evidence>
<feature type="transmembrane region" description="Helical" evidence="2">
    <location>
        <begin position="310"/>
        <end position="329"/>
    </location>
</feature>
<feature type="transmembrane region" description="Helical" evidence="2">
    <location>
        <begin position="140"/>
        <end position="164"/>
    </location>
</feature>
<feature type="transmembrane region" description="Helical" evidence="2">
    <location>
        <begin position="336"/>
        <end position="358"/>
    </location>
</feature>
<dbReference type="Proteomes" id="UP001385809">
    <property type="component" value="Unassembled WGS sequence"/>
</dbReference>
<evidence type="ECO:0000256" key="1">
    <source>
        <dbReference type="SAM" id="MobiDB-lite"/>
    </source>
</evidence>
<feature type="transmembrane region" description="Helical" evidence="2">
    <location>
        <begin position="29"/>
        <end position="47"/>
    </location>
</feature>
<feature type="transmembrane region" description="Helical" evidence="2">
    <location>
        <begin position="176"/>
        <end position="200"/>
    </location>
</feature>
<evidence type="ECO:0000313" key="3">
    <source>
        <dbReference type="EMBL" id="MEJ2870388.1"/>
    </source>
</evidence>
<reference evidence="3 4" key="1">
    <citation type="submission" date="2024-03" db="EMBL/GenBank/DDBJ databases">
        <title>Actinomycetospora sp. OC33-EN08, a novel actinomycete isolated from wild orchid (Aerides multiflora).</title>
        <authorList>
            <person name="Suriyachadkun C."/>
        </authorList>
    </citation>
    <scope>NUCLEOTIDE SEQUENCE [LARGE SCALE GENOMIC DNA]</scope>
    <source>
        <strain evidence="3 4">OC33-EN08</strain>
    </source>
</reference>
<feature type="region of interest" description="Disordered" evidence="1">
    <location>
        <begin position="1"/>
        <end position="21"/>
    </location>
</feature>
<feature type="transmembrane region" description="Helical" evidence="2">
    <location>
        <begin position="259"/>
        <end position="279"/>
    </location>
</feature>
<keyword evidence="2" id="KW-0812">Transmembrane</keyword>
<feature type="transmembrane region" description="Helical" evidence="2">
    <location>
        <begin position="286"/>
        <end position="304"/>
    </location>
</feature>
<keyword evidence="2" id="KW-0472">Membrane</keyword>
<gene>
    <name evidence="3" type="ORF">WCD74_21640</name>
</gene>
<dbReference type="EMBL" id="JBBEGN010000012">
    <property type="protein sequence ID" value="MEJ2870388.1"/>
    <property type="molecule type" value="Genomic_DNA"/>
</dbReference>
<keyword evidence="2" id="KW-1133">Transmembrane helix</keyword>
<keyword evidence="4" id="KW-1185">Reference proteome</keyword>
<feature type="compositionally biased region" description="Low complexity" evidence="1">
    <location>
        <begin position="1"/>
        <end position="14"/>
    </location>
</feature>
<feature type="transmembrane region" description="Helical" evidence="2">
    <location>
        <begin position="207"/>
        <end position="227"/>
    </location>
</feature>
<evidence type="ECO:0008006" key="5">
    <source>
        <dbReference type="Google" id="ProtNLM"/>
    </source>
</evidence>
<dbReference type="RefSeq" id="WP_337696952.1">
    <property type="nucleotide sequence ID" value="NZ_JBBEGN010000012.1"/>
</dbReference>
<sequence length="488" mass="51511">MTLARGAAAPSAPAHENSERGSWRLPKSCWFAVYGAFLGVALFVLAWRTMPDDALITLSFARNLAQHGCWCLASGVESNTATSPLNVWLLAAVVLTTGKAFWAAAVVLSLSLALLALWCHRLGGAAAAVLGPLAIATAPVFASAVGMETVLVAAVLVGLAVYALEGRPVATGVMVGAAWLARPDILVPAVVLVVGATVVLRTPRLLASLPLGALLVSPWVLFSWWHFGSAWPNSVAVKWANGTWGGRSITDVSFFWEQWPLVTAVTVATMACGAVATVLAGALRAWPSLLTGLAGIAHLAALATQETPPIFYYAGPSLAGLTLATVLLCSRARTAVVVASLLVAASVVVLIANGSWWLRGIGPIRENWATNEQYAAIARDLPTDAVVLGGEIGGLAFYCADRCRVVDPVLSDPGRTDVLIAKFRREHPRLSALNYVHYDPPPIIPVVYRVRAGVAAPGPGPSWPITRNPGWYQWAILERVENPLQVAN</sequence>
<protein>
    <recommendedName>
        <fullName evidence="5">Glycosyltransferase RgtA/B/C/D-like domain-containing protein</fullName>
    </recommendedName>
</protein>
<comment type="caution">
    <text evidence="3">The sequence shown here is derived from an EMBL/GenBank/DDBJ whole genome shotgun (WGS) entry which is preliminary data.</text>
</comment>
<name>A0ABU8MTW5_9PSEU</name>
<proteinExistence type="predicted"/>
<evidence type="ECO:0000256" key="2">
    <source>
        <dbReference type="SAM" id="Phobius"/>
    </source>
</evidence>
<accession>A0ABU8MTW5</accession>